<evidence type="ECO:0000313" key="4">
    <source>
        <dbReference type="Proteomes" id="UP000438914"/>
    </source>
</evidence>
<dbReference type="InterPro" id="IPR024311">
    <property type="entry name" value="Lipocalin-like"/>
</dbReference>
<dbReference type="Pfam" id="PF13944">
    <property type="entry name" value="Calycin_like"/>
    <property type="match status" value="1"/>
</dbReference>
<sequence length="178" mass="19533">MKKLFTLMLLFMAAVMTTATFTSCGDDDDDNTPSVAGSYTGKDTLSFSVMGMDLKQPNTADVNYVINQNNNGTISVVIPEETFDFTAQKMGNMSMGNIVQGTYSVTNIPYDKAKNVYYLDYSNKVSAEVFVYGNKNNYTVTEGEITVSFSGNKVTVVNVHKFGKMPMVMTGTFVGTRK</sequence>
<protein>
    <recommendedName>
        <fullName evidence="2">Lipocalin-like domain-containing protein</fullName>
    </recommendedName>
</protein>
<evidence type="ECO:0000313" key="3">
    <source>
        <dbReference type="EMBL" id="MST83155.1"/>
    </source>
</evidence>
<accession>A0A7K0KCI9</accession>
<feature type="domain" description="Lipocalin-like" evidence="2">
    <location>
        <begin position="35"/>
        <end position="176"/>
    </location>
</feature>
<feature type="signal peptide" evidence="1">
    <location>
        <begin position="1"/>
        <end position="24"/>
    </location>
</feature>
<comment type="caution">
    <text evidence="3">The sequence shown here is derived from an EMBL/GenBank/DDBJ whole genome shotgun (WGS) entry which is preliminary data.</text>
</comment>
<name>A0A7K0KCI9_9BACT</name>
<evidence type="ECO:0000256" key="1">
    <source>
        <dbReference type="SAM" id="SignalP"/>
    </source>
</evidence>
<feature type="chain" id="PRO_5029449803" description="Lipocalin-like domain-containing protein" evidence="1">
    <location>
        <begin position="25"/>
        <end position="178"/>
    </location>
</feature>
<dbReference type="EMBL" id="VUNG01000001">
    <property type="protein sequence ID" value="MST83155.1"/>
    <property type="molecule type" value="Genomic_DNA"/>
</dbReference>
<gene>
    <name evidence="3" type="ORF">FYJ73_00375</name>
</gene>
<proteinExistence type="predicted"/>
<dbReference type="AlphaFoldDB" id="A0A7K0KCI9"/>
<keyword evidence="4" id="KW-1185">Reference proteome</keyword>
<dbReference type="Gene3D" id="2.40.128.350">
    <property type="match status" value="1"/>
</dbReference>
<keyword evidence="1" id="KW-0732">Signal</keyword>
<reference evidence="3 4" key="1">
    <citation type="submission" date="2019-08" db="EMBL/GenBank/DDBJ databases">
        <title>In-depth cultivation of the pig gut microbiome towards novel bacterial diversity and tailored functional studies.</title>
        <authorList>
            <person name="Wylensek D."/>
            <person name="Hitch T.C.A."/>
            <person name="Clavel T."/>
        </authorList>
    </citation>
    <scope>NUCLEOTIDE SEQUENCE [LARGE SCALE GENOMIC DNA]</scope>
    <source>
        <strain evidence="3 4">LKV-178-WT-2A</strain>
    </source>
</reference>
<dbReference type="RefSeq" id="WP_154532466.1">
    <property type="nucleotide sequence ID" value="NZ_VUNG01000001.1"/>
</dbReference>
<dbReference type="Proteomes" id="UP000438914">
    <property type="component" value="Unassembled WGS sequence"/>
</dbReference>
<dbReference type="PROSITE" id="PS51257">
    <property type="entry name" value="PROKAR_LIPOPROTEIN"/>
    <property type="match status" value="1"/>
</dbReference>
<organism evidence="3 4">
    <name type="scientific">Hallella mizrahii</name>
    <dbReference type="NCBI Taxonomy" id="2606637"/>
    <lineage>
        <taxon>Bacteria</taxon>
        <taxon>Pseudomonadati</taxon>
        <taxon>Bacteroidota</taxon>
        <taxon>Bacteroidia</taxon>
        <taxon>Bacteroidales</taxon>
        <taxon>Prevotellaceae</taxon>
        <taxon>Hallella</taxon>
    </lineage>
</organism>
<evidence type="ECO:0000259" key="2">
    <source>
        <dbReference type="Pfam" id="PF13944"/>
    </source>
</evidence>